<reference evidence="2" key="1">
    <citation type="submission" date="2014-11" db="EMBL/GenBank/DDBJ databases">
        <authorList>
            <person name="Amaro Gonzalez C."/>
        </authorList>
    </citation>
    <scope>NUCLEOTIDE SEQUENCE</scope>
</reference>
<dbReference type="AlphaFoldDB" id="A0A0E9SQ88"/>
<protein>
    <submittedName>
        <fullName evidence="2">Uncharacterized protein</fullName>
    </submittedName>
</protein>
<name>A0A0E9SQ88_ANGAN</name>
<proteinExistence type="predicted"/>
<feature type="transmembrane region" description="Helical" evidence="1">
    <location>
        <begin position="39"/>
        <end position="56"/>
    </location>
</feature>
<keyword evidence="1" id="KW-1133">Transmembrane helix</keyword>
<sequence length="57" mass="6634">MPVIYSSFCAARVLLWLPVTSLTWLNCHSKLLGKSLESGFWSFLFLFFTWGELVIYN</sequence>
<organism evidence="2">
    <name type="scientific">Anguilla anguilla</name>
    <name type="common">European freshwater eel</name>
    <name type="synonym">Muraena anguilla</name>
    <dbReference type="NCBI Taxonomy" id="7936"/>
    <lineage>
        <taxon>Eukaryota</taxon>
        <taxon>Metazoa</taxon>
        <taxon>Chordata</taxon>
        <taxon>Craniata</taxon>
        <taxon>Vertebrata</taxon>
        <taxon>Euteleostomi</taxon>
        <taxon>Actinopterygii</taxon>
        <taxon>Neopterygii</taxon>
        <taxon>Teleostei</taxon>
        <taxon>Anguilliformes</taxon>
        <taxon>Anguillidae</taxon>
        <taxon>Anguilla</taxon>
    </lineage>
</organism>
<dbReference type="EMBL" id="GBXM01065175">
    <property type="protein sequence ID" value="JAH43402.1"/>
    <property type="molecule type" value="Transcribed_RNA"/>
</dbReference>
<accession>A0A0E9SQ88</accession>
<reference evidence="2" key="2">
    <citation type="journal article" date="2015" name="Fish Shellfish Immunol.">
        <title>Early steps in the European eel (Anguilla anguilla)-Vibrio vulnificus interaction in the gills: Role of the RtxA13 toxin.</title>
        <authorList>
            <person name="Callol A."/>
            <person name="Pajuelo D."/>
            <person name="Ebbesson L."/>
            <person name="Teles M."/>
            <person name="MacKenzie S."/>
            <person name="Amaro C."/>
        </authorList>
    </citation>
    <scope>NUCLEOTIDE SEQUENCE</scope>
</reference>
<evidence type="ECO:0000256" key="1">
    <source>
        <dbReference type="SAM" id="Phobius"/>
    </source>
</evidence>
<keyword evidence="1" id="KW-0472">Membrane</keyword>
<keyword evidence="1" id="KW-0812">Transmembrane</keyword>
<evidence type="ECO:0000313" key="2">
    <source>
        <dbReference type="EMBL" id="JAH43402.1"/>
    </source>
</evidence>